<dbReference type="Gene3D" id="3.90.550.10">
    <property type="entry name" value="Spore Coat Polysaccharide Biosynthesis Protein SpsA, Chain A"/>
    <property type="match status" value="1"/>
</dbReference>
<dbReference type="GO" id="GO:0016757">
    <property type="term" value="F:glycosyltransferase activity"/>
    <property type="evidence" value="ECO:0007669"/>
    <property type="project" value="UniProtKB-KW"/>
</dbReference>
<proteinExistence type="predicted"/>
<evidence type="ECO:0000259" key="2">
    <source>
        <dbReference type="Pfam" id="PF00535"/>
    </source>
</evidence>
<feature type="domain" description="Galactosyltransferase C-terminal" evidence="3">
    <location>
        <begin position="177"/>
        <end position="221"/>
    </location>
</feature>
<evidence type="ECO:0000256" key="1">
    <source>
        <dbReference type="ARBA" id="ARBA00022679"/>
    </source>
</evidence>
<dbReference type="OrthoDB" id="4120491at2"/>
<dbReference type="PANTHER" id="PTHR43685:SF3">
    <property type="entry name" value="SLR2126 PROTEIN"/>
    <property type="match status" value="1"/>
</dbReference>
<dbReference type="SUPFAM" id="SSF53448">
    <property type="entry name" value="Nucleotide-diphospho-sugar transferases"/>
    <property type="match status" value="1"/>
</dbReference>
<evidence type="ECO:0000313" key="5">
    <source>
        <dbReference type="Proteomes" id="UP000198707"/>
    </source>
</evidence>
<feature type="domain" description="Glycosyltransferase 2-like" evidence="2">
    <location>
        <begin position="4"/>
        <end position="131"/>
    </location>
</feature>
<protein>
    <submittedName>
        <fullName evidence="4">N-terminal domain of galactosyltransferase</fullName>
    </submittedName>
</protein>
<accession>A0A1H7E0R9</accession>
<dbReference type="InterPro" id="IPR001173">
    <property type="entry name" value="Glyco_trans_2-like"/>
</dbReference>
<name>A0A1H7E0R9_9ACTN</name>
<dbReference type="Pfam" id="PF02709">
    <property type="entry name" value="Glyco_transf_7C"/>
    <property type="match status" value="1"/>
</dbReference>
<dbReference type="InterPro" id="IPR050834">
    <property type="entry name" value="Glycosyltransf_2"/>
</dbReference>
<dbReference type="EMBL" id="FNYV01000016">
    <property type="protein sequence ID" value="SEK04145.1"/>
    <property type="molecule type" value="Genomic_DNA"/>
</dbReference>
<reference evidence="5" key="1">
    <citation type="submission" date="2016-10" db="EMBL/GenBank/DDBJ databases">
        <authorList>
            <person name="Varghese N."/>
            <person name="Submissions S."/>
        </authorList>
    </citation>
    <scope>NUCLEOTIDE SEQUENCE [LARGE SCALE GENOMIC DNA]</scope>
    <source>
        <strain evidence="5">CGMCC 4.7038</strain>
    </source>
</reference>
<sequence length="386" mass="42362">MKVSVVIPSYNAGPQLRACLATLTRQELGSGHALEVVVVDDGSDDGTADVVQDVASRQGPTFDLRYQFLPRTAASGRSAARNHGIRQTSGEVVVLVDADVLLPPGALAAHLDYHRRRSDLVVTGPRGWFSGVDIGPDGPDSAEAWAKLVPLAGADLRDHVFAALSDNLNNLATAWHFMFSCNVSVRREHLLASGGFDESFTGWGLEDSELGYRLHRLGLSFAYSRDTIVFHQHPQIMNDDMYRDWRANLVRFTGKHSNDPAVVAQWVMDRVFDPVNGDLTWLECCRRFEAAVRALDGRLPERANYELIEVNTGNLAEVLSGLPERAKNADLLVLDHTGDSELAVTVQCLDSPRELSYFNRPADEERAAILAAHRITAPSGDTACHQ</sequence>
<evidence type="ECO:0000259" key="3">
    <source>
        <dbReference type="Pfam" id="PF02709"/>
    </source>
</evidence>
<dbReference type="Pfam" id="PF00535">
    <property type="entry name" value="Glycos_transf_2"/>
    <property type="match status" value="1"/>
</dbReference>
<dbReference type="AlphaFoldDB" id="A0A1H7E0R9"/>
<organism evidence="4 5">
    <name type="scientific">Micromonospora phaseoli</name>
    <dbReference type="NCBI Taxonomy" id="1144548"/>
    <lineage>
        <taxon>Bacteria</taxon>
        <taxon>Bacillati</taxon>
        <taxon>Actinomycetota</taxon>
        <taxon>Actinomycetes</taxon>
        <taxon>Micromonosporales</taxon>
        <taxon>Micromonosporaceae</taxon>
        <taxon>Micromonospora</taxon>
    </lineage>
</organism>
<dbReference type="RefSeq" id="WP_092383125.1">
    <property type="nucleotide sequence ID" value="NZ_BOPI01000018.1"/>
</dbReference>
<dbReference type="PANTHER" id="PTHR43685">
    <property type="entry name" value="GLYCOSYLTRANSFERASE"/>
    <property type="match status" value="1"/>
</dbReference>
<gene>
    <name evidence="4" type="ORF">SAMN05443287_11667</name>
</gene>
<dbReference type="InterPro" id="IPR029044">
    <property type="entry name" value="Nucleotide-diphossugar_trans"/>
</dbReference>
<keyword evidence="4" id="KW-0328">Glycosyltransferase</keyword>
<dbReference type="STRING" id="1144548.SAMN05443287_11667"/>
<keyword evidence="5" id="KW-1185">Reference proteome</keyword>
<evidence type="ECO:0000313" key="4">
    <source>
        <dbReference type="EMBL" id="SEK04145.1"/>
    </source>
</evidence>
<dbReference type="Proteomes" id="UP000198707">
    <property type="component" value="Unassembled WGS sequence"/>
</dbReference>
<dbReference type="InterPro" id="IPR027791">
    <property type="entry name" value="Galactosyl_T_C"/>
</dbReference>
<keyword evidence="1 4" id="KW-0808">Transferase</keyword>